<dbReference type="GO" id="GO:0046491">
    <property type="term" value="P:L-methylmalonyl-CoA metabolic process"/>
    <property type="evidence" value="ECO:0007669"/>
    <property type="project" value="TreeGrafter"/>
</dbReference>
<dbReference type="InterPro" id="IPR004360">
    <property type="entry name" value="Glyas_Fos-R_dOase_dom"/>
</dbReference>
<dbReference type="GeneID" id="83591541"/>
<comment type="caution">
    <text evidence="3">The sequence shown here is derived from an EMBL/GenBank/DDBJ whole genome shotgun (WGS) entry which is preliminary data.</text>
</comment>
<organism evidence="3 4">
    <name type="scientific">Clostridium estertheticum</name>
    <dbReference type="NCBI Taxonomy" id="238834"/>
    <lineage>
        <taxon>Bacteria</taxon>
        <taxon>Bacillati</taxon>
        <taxon>Bacillota</taxon>
        <taxon>Clostridia</taxon>
        <taxon>Eubacteriales</taxon>
        <taxon>Clostridiaceae</taxon>
        <taxon>Clostridium</taxon>
    </lineage>
</organism>
<dbReference type="GO" id="GO:0046872">
    <property type="term" value="F:metal ion binding"/>
    <property type="evidence" value="ECO:0007669"/>
    <property type="project" value="UniProtKB-KW"/>
</dbReference>
<dbReference type="GO" id="GO:0004493">
    <property type="term" value="F:methylmalonyl-CoA epimerase activity"/>
    <property type="evidence" value="ECO:0007669"/>
    <property type="project" value="TreeGrafter"/>
</dbReference>
<evidence type="ECO:0000256" key="1">
    <source>
        <dbReference type="ARBA" id="ARBA00022723"/>
    </source>
</evidence>
<evidence type="ECO:0000313" key="3">
    <source>
        <dbReference type="EMBL" id="NNU75091.1"/>
    </source>
</evidence>
<evidence type="ECO:0000259" key="2">
    <source>
        <dbReference type="PROSITE" id="PS51819"/>
    </source>
</evidence>
<reference evidence="3 4" key="1">
    <citation type="submission" date="2020-05" db="EMBL/GenBank/DDBJ databases">
        <title>Complete genome of Clostridium estertheticum subspecies estertheticum, isolated from Vacuum packed lamb meat from New Zealand imported to Switzerland.</title>
        <authorList>
            <person name="Wambui J."/>
            <person name="Stevens M.J.A."/>
            <person name="Stephan R."/>
        </authorList>
    </citation>
    <scope>NUCLEOTIDE SEQUENCE [LARGE SCALE GENOMIC DNA]</scope>
    <source>
        <strain evidence="3 4">CEST001</strain>
    </source>
</reference>
<keyword evidence="1" id="KW-0479">Metal-binding</keyword>
<protein>
    <submittedName>
        <fullName evidence="3">VOC family protein</fullName>
    </submittedName>
</protein>
<dbReference type="EMBL" id="JABEYB010000003">
    <property type="protein sequence ID" value="NNU75091.1"/>
    <property type="molecule type" value="Genomic_DNA"/>
</dbReference>
<evidence type="ECO:0000313" key="4">
    <source>
        <dbReference type="Proteomes" id="UP000531659"/>
    </source>
</evidence>
<dbReference type="InterPro" id="IPR029068">
    <property type="entry name" value="Glyas_Bleomycin-R_OHBP_Dase"/>
</dbReference>
<dbReference type="InterPro" id="IPR037523">
    <property type="entry name" value="VOC_core"/>
</dbReference>
<sequence length="128" mass="15305">MKFDHGAFQVSNMDDSIEFYTKKLGFKFNFRSINEAEKEEYAFLELENARIELIQDLKIAYQKPEIRKPYCPHFCIEVHDMGAAVEMLKKYNMNILRGPLEVAGEETWVYFSDLDNNILEYIQWYKKK</sequence>
<dbReference type="Proteomes" id="UP000531659">
    <property type="component" value="Unassembled WGS sequence"/>
</dbReference>
<dbReference type="PANTHER" id="PTHR43048">
    <property type="entry name" value="METHYLMALONYL-COA EPIMERASE"/>
    <property type="match status" value="1"/>
</dbReference>
<accession>A0A7Y3WRG9</accession>
<feature type="domain" description="VOC" evidence="2">
    <location>
        <begin position="2"/>
        <end position="124"/>
    </location>
</feature>
<gene>
    <name evidence="3" type="ORF">HLQ16_04010</name>
</gene>
<dbReference type="PANTHER" id="PTHR43048:SF3">
    <property type="entry name" value="METHYLMALONYL-COA EPIMERASE, MITOCHONDRIAL"/>
    <property type="match status" value="1"/>
</dbReference>
<proteinExistence type="predicted"/>
<dbReference type="Gene3D" id="3.10.180.10">
    <property type="entry name" value="2,3-Dihydroxybiphenyl 1,2-Dioxygenase, domain 1"/>
    <property type="match status" value="1"/>
</dbReference>
<dbReference type="PROSITE" id="PS51819">
    <property type="entry name" value="VOC"/>
    <property type="match status" value="1"/>
</dbReference>
<dbReference type="InterPro" id="IPR051785">
    <property type="entry name" value="MMCE/EMCE_epimerase"/>
</dbReference>
<dbReference type="AlphaFoldDB" id="A0A7Y3WRG9"/>
<name>A0A7Y3WRG9_9CLOT</name>
<dbReference type="Pfam" id="PF00903">
    <property type="entry name" value="Glyoxalase"/>
    <property type="match status" value="1"/>
</dbReference>
<dbReference type="RefSeq" id="WP_171295887.1">
    <property type="nucleotide sequence ID" value="NZ_CP077615.1"/>
</dbReference>
<dbReference type="SUPFAM" id="SSF54593">
    <property type="entry name" value="Glyoxalase/Bleomycin resistance protein/Dihydroxybiphenyl dioxygenase"/>
    <property type="match status" value="1"/>
</dbReference>